<name>A0A852R4D1_9MICO</name>
<reference evidence="2 3" key="1">
    <citation type="submission" date="2020-07" db="EMBL/GenBank/DDBJ databases">
        <title>Sequencing the genomes of 1000 actinobacteria strains.</title>
        <authorList>
            <person name="Klenk H.-P."/>
        </authorList>
    </citation>
    <scope>NUCLEOTIDE SEQUENCE [LARGE SCALE GENOMIC DNA]</scope>
    <source>
        <strain evidence="2 3">DSM 17380</strain>
    </source>
</reference>
<feature type="transmembrane region" description="Helical" evidence="1">
    <location>
        <begin position="28"/>
        <end position="50"/>
    </location>
</feature>
<keyword evidence="1" id="KW-0812">Transmembrane</keyword>
<keyword evidence="3" id="KW-1185">Reference proteome</keyword>
<sequence length="221" mass="23073">MSDPAHAPHAAEPGLLSRLVAWLKRIPTGWFASILTGIFLAVAAAFGGLAPVAEAAVAPVAAGEARVGDQLSVSVERAVLFDSFPEAGAYAEDGERVLALLVTVENRWTQPLLSSQGAVEQALRLDGVSEDVDDAEPASIARLDDATFGPWLQPGVPAELVVSWVVPESSVRAGEPIDVVIREATLEVGQRLTSDERWTNSRPAATVELTVTAGGDSGGTE</sequence>
<protein>
    <recommendedName>
        <fullName evidence="4">DUF4352 domain-containing protein</fullName>
    </recommendedName>
</protein>
<keyword evidence="1" id="KW-1133">Transmembrane helix</keyword>
<evidence type="ECO:0008006" key="4">
    <source>
        <dbReference type="Google" id="ProtNLM"/>
    </source>
</evidence>
<evidence type="ECO:0000313" key="2">
    <source>
        <dbReference type="EMBL" id="NYD25329.1"/>
    </source>
</evidence>
<dbReference type="Proteomes" id="UP000586095">
    <property type="component" value="Unassembled WGS sequence"/>
</dbReference>
<proteinExistence type="predicted"/>
<evidence type="ECO:0000313" key="3">
    <source>
        <dbReference type="Proteomes" id="UP000586095"/>
    </source>
</evidence>
<gene>
    <name evidence="2" type="ORF">BJ960_000132</name>
</gene>
<dbReference type="AlphaFoldDB" id="A0A852R4D1"/>
<evidence type="ECO:0000256" key="1">
    <source>
        <dbReference type="SAM" id="Phobius"/>
    </source>
</evidence>
<dbReference type="EMBL" id="JACCBD010000001">
    <property type="protein sequence ID" value="NYD25329.1"/>
    <property type="molecule type" value="Genomic_DNA"/>
</dbReference>
<dbReference type="RefSeq" id="WP_185985840.1">
    <property type="nucleotide sequence ID" value="NZ_BAAALZ010000003.1"/>
</dbReference>
<keyword evidence="1" id="KW-0472">Membrane</keyword>
<comment type="caution">
    <text evidence="2">The sequence shown here is derived from an EMBL/GenBank/DDBJ whole genome shotgun (WGS) entry which is preliminary data.</text>
</comment>
<accession>A0A852R4D1</accession>
<organism evidence="2 3">
    <name type="scientific">Leucobacter aridicollis</name>
    <dbReference type="NCBI Taxonomy" id="283878"/>
    <lineage>
        <taxon>Bacteria</taxon>
        <taxon>Bacillati</taxon>
        <taxon>Actinomycetota</taxon>
        <taxon>Actinomycetes</taxon>
        <taxon>Micrococcales</taxon>
        <taxon>Microbacteriaceae</taxon>
        <taxon>Leucobacter</taxon>
    </lineage>
</organism>